<organism evidence="3 4">
    <name type="scientific">Antarctobacter heliothermus</name>
    <dbReference type="NCBI Taxonomy" id="74033"/>
    <lineage>
        <taxon>Bacteria</taxon>
        <taxon>Pseudomonadati</taxon>
        <taxon>Pseudomonadota</taxon>
        <taxon>Alphaproteobacteria</taxon>
        <taxon>Rhodobacterales</taxon>
        <taxon>Roseobacteraceae</taxon>
        <taxon>Antarctobacter</taxon>
    </lineage>
</organism>
<reference evidence="3 4" key="1">
    <citation type="submission" date="2017-06" db="EMBL/GenBank/DDBJ databases">
        <authorList>
            <person name="Kim H.J."/>
            <person name="Triplett B.A."/>
        </authorList>
    </citation>
    <scope>NUCLEOTIDE SEQUENCE [LARGE SCALE GENOMIC DNA]</scope>
    <source>
        <strain evidence="3 4">DSM 11445</strain>
    </source>
</reference>
<feature type="transmembrane region" description="Helical" evidence="2">
    <location>
        <begin position="123"/>
        <end position="150"/>
    </location>
</feature>
<dbReference type="Proteomes" id="UP000198440">
    <property type="component" value="Unassembled WGS sequence"/>
</dbReference>
<feature type="transmembrane region" description="Helical" evidence="2">
    <location>
        <begin position="185"/>
        <end position="201"/>
    </location>
</feature>
<dbReference type="AlphaFoldDB" id="A0A239L8Q8"/>
<gene>
    <name evidence="3" type="ORF">SAMN04488078_10806</name>
</gene>
<evidence type="ECO:0000256" key="1">
    <source>
        <dbReference type="SAM" id="MobiDB-lite"/>
    </source>
</evidence>
<protein>
    <submittedName>
        <fullName evidence="3">Uncharacterized membrane protein YjgN, DUF898 family</fullName>
    </submittedName>
</protein>
<feature type="transmembrane region" description="Helical" evidence="2">
    <location>
        <begin position="246"/>
        <end position="267"/>
    </location>
</feature>
<dbReference type="InterPro" id="IPR010295">
    <property type="entry name" value="DUF898"/>
</dbReference>
<keyword evidence="2" id="KW-0472">Membrane</keyword>
<accession>A0A239L8Q8</accession>
<name>A0A239L8Q8_9RHOB</name>
<feature type="transmembrane region" description="Helical" evidence="2">
    <location>
        <begin position="156"/>
        <end position="173"/>
    </location>
</feature>
<dbReference type="Pfam" id="PF05987">
    <property type="entry name" value="DUF898"/>
    <property type="match status" value="1"/>
</dbReference>
<proteinExistence type="predicted"/>
<dbReference type="OrthoDB" id="7462354at2"/>
<evidence type="ECO:0000256" key="2">
    <source>
        <dbReference type="SAM" id="Phobius"/>
    </source>
</evidence>
<feature type="transmembrane region" description="Helical" evidence="2">
    <location>
        <begin position="72"/>
        <end position="93"/>
    </location>
</feature>
<keyword evidence="2" id="KW-0812">Transmembrane</keyword>
<keyword evidence="2" id="KW-1133">Transmembrane helix</keyword>
<feature type="transmembrane region" description="Helical" evidence="2">
    <location>
        <begin position="379"/>
        <end position="404"/>
    </location>
</feature>
<evidence type="ECO:0000313" key="4">
    <source>
        <dbReference type="Proteomes" id="UP000198440"/>
    </source>
</evidence>
<feature type="region of interest" description="Disordered" evidence="1">
    <location>
        <begin position="1"/>
        <end position="53"/>
    </location>
</feature>
<feature type="transmembrane region" description="Helical" evidence="2">
    <location>
        <begin position="326"/>
        <end position="353"/>
    </location>
</feature>
<feature type="transmembrane region" description="Helical" evidence="2">
    <location>
        <begin position="279"/>
        <end position="300"/>
    </location>
</feature>
<evidence type="ECO:0000313" key="3">
    <source>
        <dbReference type="EMBL" id="SNT25914.1"/>
    </source>
</evidence>
<sequence length="451" mass="50356">MPDAVPVAAARNSAVAPSPRNRQSACGNGGGTGTDLKAQEISPGTQARAEDVAQQERGEHLSTHFAGRRWPIFKLTLGTGVLTVLTLGLYRFWQKTRIRRWYWSAIRPGGHPLDYVGEPFEKLLGFLIAVVILAFYIGIVNLGLMFASFAVFQGNTAAYALSFVGVIPIWFYARYRARRYVLARTRWMGLRFGLAPGAWGFALRALWHWLLTLITLGLLWPRMTFKLEKYRTDRTWFGDHSMEQGGSWFMLFWCIKWHLFALGLLFVSTVVLGAGLAPLAILGYILAGLMLLFGAVYYRVETRKRMAGAKRLGPIRLQLVLSPFRVFWILLSGYALALLVSAIPTAFLGVLFLRLQSADTLTEVGMENVSQLFSGADRWLLVGMTAMSYFAVFLIWSAVTQAWVTLPLTRLYARGLRIDGAESLPAIHQRPRDDHLEAEGFAEALDVGASL</sequence>
<dbReference type="EMBL" id="FZON01000080">
    <property type="protein sequence ID" value="SNT25914.1"/>
    <property type="molecule type" value="Genomic_DNA"/>
</dbReference>
<feature type="transmembrane region" description="Helical" evidence="2">
    <location>
        <begin position="207"/>
        <end position="225"/>
    </location>
</feature>